<reference evidence="1 2" key="1">
    <citation type="submission" date="2005-09" db="EMBL/GenBank/DDBJ databases">
        <authorList>
            <person name="Mural R.J."/>
            <person name="Li P.W."/>
            <person name="Adams M.D."/>
            <person name="Amanatides P.G."/>
            <person name="Baden-Tillson H."/>
            <person name="Barnstead M."/>
            <person name="Chin S.H."/>
            <person name="Dew I."/>
            <person name="Evans C.A."/>
            <person name="Ferriera S."/>
            <person name="Flanigan M."/>
            <person name="Fosler C."/>
            <person name="Glodek A."/>
            <person name="Gu Z."/>
            <person name="Holt R.A."/>
            <person name="Jennings D."/>
            <person name="Kraft C.L."/>
            <person name="Lu F."/>
            <person name="Nguyen T."/>
            <person name="Nusskern D.R."/>
            <person name="Pfannkoch C.M."/>
            <person name="Sitter C."/>
            <person name="Sutton G.G."/>
            <person name="Venter J.C."/>
            <person name="Wang Z."/>
            <person name="Woodage T."/>
            <person name="Zheng X.H."/>
            <person name="Zhong F."/>
        </authorList>
    </citation>
    <scope>NUCLEOTIDE SEQUENCE [LARGE SCALE GENOMIC DNA]</scope>
    <source>
        <strain>BN</strain>
        <strain evidence="2">Sprague-Dawley</strain>
    </source>
</reference>
<sequence>MFKSSLLMIIWKTLILEGNKTKPELERWLDGTPLLQQRIDIKFPATTCCLKTL</sequence>
<dbReference type="Proteomes" id="UP000234681">
    <property type="component" value="Chromosome 4"/>
</dbReference>
<dbReference type="AlphaFoldDB" id="A6IKZ9"/>
<proteinExistence type="predicted"/>
<dbReference type="EMBL" id="CH473964">
    <property type="protein sequence ID" value="EDM02140.1"/>
    <property type="molecule type" value="Genomic_DNA"/>
</dbReference>
<protein>
    <submittedName>
        <fullName evidence="1">RCG29868</fullName>
    </submittedName>
</protein>
<accession>A6IKZ9</accession>
<evidence type="ECO:0000313" key="2">
    <source>
        <dbReference type="Proteomes" id="UP000234681"/>
    </source>
</evidence>
<evidence type="ECO:0000313" key="1">
    <source>
        <dbReference type="EMBL" id="EDM02140.1"/>
    </source>
</evidence>
<gene>
    <name evidence="1" type="ORF">rCG_29868</name>
</gene>
<name>A6IKZ9_RAT</name>
<organism evidence="1 2">
    <name type="scientific">Rattus norvegicus</name>
    <name type="common">Rat</name>
    <dbReference type="NCBI Taxonomy" id="10116"/>
    <lineage>
        <taxon>Eukaryota</taxon>
        <taxon>Metazoa</taxon>
        <taxon>Chordata</taxon>
        <taxon>Craniata</taxon>
        <taxon>Vertebrata</taxon>
        <taxon>Euteleostomi</taxon>
        <taxon>Mammalia</taxon>
        <taxon>Eutheria</taxon>
        <taxon>Euarchontoglires</taxon>
        <taxon>Glires</taxon>
        <taxon>Rodentia</taxon>
        <taxon>Myomorpha</taxon>
        <taxon>Muroidea</taxon>
        <taxon>Muridae</taxon>
        <taxon>Murinae</taxon>
        <taxon>Rattus</taxon>
    </lineage>
</organism>